<feature type="region of interest" description="Disordered" evidence="1">
    <location>
        <begin position="436"/>
        <end position="513"/>
    </location>
</feature>
<dbReference type="SUPFAM" id="SSF81878">
    <property type="entry name" value="BRCA2 tower domain"/>
    <property type="match status" value="1"/>
</dbReference>
<feature type="compositionally biased region" description="Low complexity" evidence="1">
    <location>
        <begin position="473"/>
        <end position="490"/>
    </location>
</feature>
<feature type="compositionally biased region" description="Polar residues" evidence="1">
    <location>
        <begin position="15"/>
        <end position="28"/>
    </location>
</feature>
<feature type="transmembrane region" description="Helical" evidence="2">
    <location>
        <begin position="1906"/>
        <end position="1928"/>
    </location>
</feature>
<feature type="transmembrane region" description="Helical" evidence="2">
    <location>
        <begin position="1850"/>
        <end position="1868"/>
    </location>
</feature>
<proteinExistence type="predicted"/>
<dbReference type="InterPro" id="IPR015252">
    <property type="entry name" value="BRCA2_hlx"/>
</dbReference>
<feature type="compositionally biased region" description="Polar residues" evidence="1">
    <location>
        <begin position="54"/>
        <end position="74"/>
    </location>
</feature>
<feature type="transmembrane region" description="Helical" evidence="2">
    <location>
        <begin position="2009"/>
        <end position="2029"/>
    </location>
</feature>
<evidence type="ECO:0000259" key="4">
    <source>
        <dbReference type="Pfam" id="PF09169"/>
    </source>
</evidence>
<protein>
    <submittedName>
        <fullName evidence="5">Breast cancer 2, early onset</fullName>
    </submittedName>
</protein>
<keyword evidence="2" id="KW-1133">Transmembrane helix</keyword>
<feature type="domain" description="BRCA2 OB1" evidence="3">
    <location>
        <begin position="760"/>
        <end position="885"/>
    </location>
</feature>
<dbReference type="OrthoDB" id="441172at2759"/>
<name>A0A9W8B003_9FUNG</name>
<comment type="caution">
    <text evidence="5">The sequence shown here is derived from an EMBL/GenBank/DDBJ whole genome shotgun (WGS) entry which is preliminary data.</text>
</comment>
<feature type="region of interest" description="Disordered" evidence="1">
    <location>
        <begin position="1"/>
        <end position="229"/>
    </location>
</feature>
<dbReference type="Gene3D" id="2.40.50.140">
    <property type="entry name" value="Nucleic acid-binding proteins"/>
    <property type="match status" value="3"/>
</dbReference>
<keyword evidence="6" id="KW-1185">Reference proteome</keyword>
<reference evidence="5" key="1">
    <citation type="submission" date="2022-07" db="EMBL/GenBank/DDBJ databases">
        <title>Phylogenomic reconstructions and comparative analyses of Kickxellomycotina fungi.</title>
        <authorList>
            <person name="Reynolds N.K."/>
            <person name="Stajich J.E."/>
            <person name="Barry K."/>
            <person name="Grigoriev I.V."/>
            <person name="Crous P."/>
            <person name="Smith M.E."/>
        </authorList>
    </citation>
    <scope>NUCLEOTIDE SEQUENCE</scope>
    <source>
        <strain evidence="5">RSA 567</strain>
    </source>
</reference>
<feature type="compositionally biased region" description="Low complexity" evidence="1">
    <location>
        <begin position="1510"/>
        <end position="1520"/>
    </location>
</feature>
<accession>A0A9W8B003</accession>
<sequence length="2056" mass="222534">MDPIPPSPGCHGSPRTPQCHSLSPSSATALPHTWRTASQSESASAAMDDMALTEWQSTPTPGPTTHLQGFQTGSGKAVARPSAAQLQAAQRLWDNATTDSIDPLTDSAATAPASKRKRSPAPAAVGSDTGSSVTDSMPVRGRKMAKYPPSSPILVASSSDAPPSGPGSSCVCLDPCETSSLQSPSSSMSADELSCTPPSSAEPSATPTATRPIHNTTSRPTGRAALTDATPAAGAVHSVGFATAGGNQLCAPSATALAKAQELLAGVHDPQLDTHEALKGLPLPKGSDAELRSLAQLGGFATSKGRQLGVPSQRQLEQARQRLESDATGNPAPLPPTACALLTEPPATSAPEALASSVADDDFHDISLLSALTQHGGFQKGLSRPVHGVKTPIAPKQSTVPSLPFAKVPGFTTPSKAPAKPPVMPAKVLAQPRSLKPMRRPFTPPLVGSQRNRSPEAGSLSVQAKTPTLAMCSSRHSPSPTTRRSAPSSRGLGSPIAHKGVTPPSLKMPRSRLKPFKSPFKSGFIPTALCPRSSNGLPPSTRGDDVFRPGATLATLPLTAAPSTLPLFELRPPGLQRIPLHDFRRGCLVHHSELQLIWPDFAAGFLALTYEQTADVLPEMMKDVDAGCPGQRIDSVPALTRQLRQFLLARGCSAAFVTEAWVHHHYRLIVWKLASMARYFTRLLHRPLNSQRPGTLRYRDTGHFASATKDRQATHTPSRPAQVPSATTLAEIAAEWNQSTTVIHQLLYRYEWEFSQGHRSALRRILERDDTPQRYLVLCLAQRMASDAPPLLKATDAPSKVPASPQVRWVLTDGWYTVHATVDEILENAYARGRIKIGSKLATVGARLCGPSEGHMPLETPDTVHLALCANTARLAPWDMRLGYHARQMAVALGSVDPQGGPIACIDATVEKVWPVQYLETLPDGKHLARDAHGEARAQKQFEDHWQQEATRLCARLHSDDGKLGPAHSRPSGPLGQLESGDELYAAYCSQTDDAFLSRLSEAQRTELAGYMAELQESRKQRIDAEIREQLSERRVQPFFKVLLRDCSRSMSTTPRSGLSQAILTLWGSGPEQQEAIKVGHRYLFISLMPASKPDPFYQATVKVHLAATRSTTWKDLGAHDSLPAAAAGVRLGSATTPRSYGAQRASAACQTNPSAEPISVPPYSFLASPQAKQAQRRLMEQVVQPLVPPRRQQPTTPRDGQRVESIATTAIAPSTAPFSPVANAVPRLAINASLKECPSLMPGTAVNLVGVLLKCLAQTRQLAVQQPQLVLADRSDHLALIQHRVPSNYSGTWTVDTIVGCANLTFQGLDSTQTAYLFTFDRRSAFITDWATAPTWLRRYQELHRWTIVHPKAMQVMHLTADCVDGSYFPGQGYRPPPPLPLAATPHPATEHAPSPAGIALRGYLQVAECELRPTTPPPGDTVLVSLDTGVISLPLWTNRTQLAAAVVATMDQVSARPLSVPSGSGSPAAYLTTTMRWAQLTVATLALSLPLLEASARLPTAQPTIARSPSSLTTPSLTADARTASWDQSPQAHIPFVVRSTAAAADRPGATWQQSSAHAPVHVSQRMAGAKVPVAAIVPRAGRSADDRPTTGDIIMISCFYVLIFLAIFGTLAFFYITDRLKEPEVVLLERMQTQKEVESLVENLQAQLGTLKSMPFTWSAMKPHRKHHLVSWAFVLGILVALGVLIAGLVQASVHPPTEPSAAASGHRSLLHTRGLESLIAPGAAQRSTHWAREPSLPKAVAVPPTGPYRSTARIKRRQGGSITTNQRRLQPRAEPEPKAKAGDEAPASERVLMAGTFLFFIMLNFFFMTRQHLYYQRRKALALDQTRHHVISKTVYSHYERNWQNTMQIFILVVEFVQLLSFPIQDMLKNTTIVQNVDDKSLDTLDVILALTSFFPRLSSSFYIILFWTVFTAVFVFFLAAIAIHRINNSERRRQQGKVLPIYWASYFVPIASLLYLPVLIIFVSSAQCLSKQVFLGPATASQAGQDPDRGNIFKCHAPQIQPTAYLVASLLGYIVAYVMMTTFVTSYDRTPVEGEILFKSKGMAVTKNLSK</sequence>
<dbReference type="PANTHER" id="PTHR11289">
    <property type="entry name" value="BREAST CANCER TYPE 2 SUSCEPTIBILITY PROTEIN BRCA2"/>
    <property type="match status" value="1"/>
</dbReference>
<feature type="transmembrane region" description="Helical" evidence="2">
    <location>
        <begin position="1948"/>
        <end position="1968"/>
    </location>
</feature>
<dbReference type="SUPFAM" id="SSF50249">
    <property type="entry name" value="Nucleic acid-binding proteins"/>
    <property type="match status" value="2"/>
</dbReference>
<feature type="domain" description="Breast cancer type 2 susceptibility protein helical" evidence="4">
    <location>
        <begin position="644"/>
        <end position="684"/>
    </location>
</feature>
<dbReference type="EMBL" id="JANBQB010000677">
    <property type="protein sequence ID" value="KAJ1974279.1"/>
    <property type="molecule type" value="Genomic_DNA"/>
</dbReference>
<feature type="transmembrane region" description="Helical" evidence="2">
    <location>
        <begin position="1795"/>
        <end position="1813"/>
    </location>
</feature>
<dbReference type="GO" id="GO:0000724">
    <property type="term" value="P:double-strand break repair via homologous recombination"/>
    <property type="evidence" value="ECO:0007669"/>
    <property type="project" value="InterPro"/>
</dbReference>
<feature type="transmembrane region" description="Helical" evidence="2">
    <location>
        <begin position="1672"/>
        <end position="1693"/>
    </location>
</feature>
<evidence type="ECO:0000256" key="1">
    <source>
        <dbReference type="SAM" id="MobiDB-lite"/>
    </source>
</evidence>
<dbReference type="Pfam" id="PF09169">
    <property type="entry name" value="BRCA-2_helical"/>
    <property type="match status" value="1"/>
</dbReference>
<feature type="compositionally biased region" description="Low complexity" evidence="1">
    <location>
        <begin position="37"/>
        <end position="46"/>
    </location>
</feature>
<feature type="region of interest" description="Disordered" evidence="1">
    <location>
        <begin position="1729"/>
        <end position="1789"/>
    </location>
</feature>
<evidence type="ECO:0000313" key="6">
    <source>
        <dbReference type="Proteomes" id="UP001151582"/>
    </source>
</evidence>
<evidence type="ECO:0000313" key="5">
    <source>
        <dbReference type="EMBL" id="KAJ1974279.1"/>
    </source>
</evidence>
<organism evidence="5 6">
    <name type="scientific">Dimargaris verticillata</name>
    <dbReference type="NCBI Taxonomy" id="2761393"/>
    <lineage>
        <taxon>Eukaryota</taxon>
        <taxon>Fungi</taxon>
        <taxon>Fungi incertae sedis</taxon>
        <taxon>Zoopagomycota</taxon>
        <taxon>Kickxellomycotina</taxon>
        <taxon>Dimargaritomycetes</taxon>
        <taxon>Dimargaritales</taxon>
        <taxon>Dimargaritaceae</taxon>
        <taxon>Dimargaris</taxon>
    </lineage>
</organism>
<evidence type="ECO:0000256" key="2">
    <source>
        <dbReference type="SAM" id="Phobius"/>
    </source>
</evidence>
<gene>
    <name evidence="5" type="primary">BRCA2</name>
    <name evidence="5" type="ORF">H4R34_004777</name>
</gene>
<keyword evidence="2" id="KW-0812">Transmembrane</keyword>
<dbReference type="SUPFAM" id="SSF81872">
    <property type="entry name" value="BRCA2 helical domain"/>
    <property type="match status" value="1"/>
</dbReference>
<feature type="transmembrane region" description="Helical" evidence="2">
    <location>
        <begin position="1596"/>
        <end position="1619"/>
    </location>
</feature>
<dbReference type="Proteomes" id="UP001151582">
    <property type="component" value="Unassembled WGS sequence"/>
</dbReference>
<dbReference type="InterPro" id="IPR015187">
    <property type="entry name" value="BRCA2_OB_1"/>
</dbReference>
<feature type="compositionally biased region" description="Low complexity" evidence="1">
    <location>
        <begin position="179"/>
        <end position="210"/>
    </location>
</feature>
<dbReference type="GO" id="GO:0006355">
    <property type="term" value="P:regulation of DNA-templated transcription"/>
    <property type="evidence" value="ECO:0007669"/>
    <property type="project" value="TreeGrafter"/>
</dbReference>
<feature type="region of interest" description="Disordered" evidence="1">
    <location>
        <begin position="1505"/>
        <end position="1528"/>
    </location>
</feature>
<feature type="compositionally biased region" description="Basic and acidic residues" evidence="1">
    <location>
        <begin position="1775"/>
        <end position="1787"/>
    </location>
</feature>
<evidence type="ECO:0000259" key="3">
    <source>
        <dbReference type="Pfam" id="PF09103"/>
    </source>
</evidence>
<feature type="compositionally biased region" description="Low complexity" evidence="1">
    <location>
        <begin position="156"/>
        <end position="169"/>
    </location>
</feature>
<keyword evidence="2" id="KW-0472">Membrane</keyword>
<dbReference type="PANTHER" id="PTHR11289:SF0">
    <property type="entry name" value="BREAST CANCER TYPE 2 SUSCEPTIBILITY PROTEIN"/>
    <property type="match status" value="1"/>
</dbReference>
<dbReference type="InterPro" id="IPR036315">
    <property type="entry name" value="BRCA2_hlx_sf"/>
</dbReference>
<dbReference type="Pfam" id="PF09103">
    <property type="entry name" value="BRCA-2_OB1"/>
    <property type="match status" value="1"/>
</dbReference>
<dbReference type="InterPro" id="IPR015525">
    <property type="entry name" value="BRCA2"/>
</dbReference>
<dbReference type="InterPro" id="IPR012340">
    <property type="entry name" value="NA-bd_OB-fold"/>
</dbReference>